<evidence type="ECO:0000313" key="2">
    <source>
        <dbReference type="EMBL" id="VFU47074.1"/>
    </source>
</evidence>
<dbReference type="AlphaFoldDB" id="A0A6N2M0K9"/>
<name>A0A6N2M0K9_SALVM</name>
<sequence>MHKIIKKTEERENSLINKDYISSCTAINYITHRPKHGLSLLNIYPTYRTLFLSYYFLLYLFTHTGLIFFFLLNLILLISFDFLLLPSRVLDHFNRFLCVNLSKMMMMNQGVNAQTIASADPNSLEPREDIFYSLSKWV</sequence>
<evidence type="ECO:0000256" key="1">
    <source>
        <dbReference type="SAM" id="Phobius"/>
    </source>
</evidence>
<keyword evidence="1" id="KW-1133">Transmembrane helix</keyword>
<protein>
    <submittedName>
        <fullName evidence="2">Uncharacterized protein</fullName>
    </submittedName>
</protein>
<feature type="transmembrane region" description="Helical" evidence="1">
    <location>
        <begin position="67"/>
        <end position="85"/>
    </location>
</feature>
<keyword evidence="1" id="KW-0472">Membrane</keyword>
<keyword evidence="1" id="KW-0812">Transmembrane</keyword>
<dbReference type="EMBL" id="CAADRP010001663">
    <property type="protein sequence ID" value="VFU47074.1"/>
    <property type="molecule type" value="Genomic_DNA"/>
</dbReference>
<gene>
    <name evidence="2" type="ORF">SVIM_LOCUS301856</name>
</gene>
<accession>A0A6N2M0K9</accession>
<organism evidence="2">
    <name type="scientific">Salix viminalis</name>
    <name type="common">Common osier</name>
    <name type="synonym">Basket willow</name>
    <dbReference type="NCBI Taxonomy" id="40686"/>
    <lineage>
        <taxon>Eukaryota</taxon>
        <taxon>Viridiplantae</taxon>
        <taxon>Streptophyta</taxon>
        <taxon>Embryophyta</taxon>
        <taxon>Tracheophyta</taxon>
        <taxon>Spermatophyta</taxon>
        <taxon>Magnoliopsida</taxon>
        <taxon>eudicotyledons</taxon>
        <taxon>Gunneridae</taxon>
        <taxon>Pentapetalae</taxon>
        <taxon>rosids</taxon>
        <taxon>fabids</taxon>
        <taxon>Malpighiales</taxon>
        <taxon>Salicaceae</taxon>
        <taxon>Saliceae</taxon>
        <taxon>Salix</taxon>
    </lineage>
</organism>
<reference evidence="2" key="1">
    <citation type="submission" date="2019-03" db="EMBL/GenBank/DDBJ databases">
        <authorList>
            <person name="Mank J."/>
            <person name="Almeida P."/>
        </authorList>
    </citation>
    <scope>NUCLEOTIDE SEQUENCE</scope>
    <source>
        <strain evidence="2">78183</strain>
    </source>
</reference>
<proteinExistence type="predicted"/>